<keyword evidence="1" id="KW-0812">Transmembrane</keyword>
<keyword evidence="1" id="KW-1133">Transmembrane helix</keyword>
<organism evidence="2 3">
    <name type="scientific">Ascobolus immersus RN42</name>
    <dbReference type="NCBI Taxonomy" id="1160509"/>
    <lineage>
        <taxon>Eukaryota</taxon>
        <taxon>Fungi</taxon>
        <taxon>Dikarya</taxon>
        <taxon>Ascomycota</taxon>
        <taxon>Pezizomycotina</taxon>
        <taxon>Pezizomycetes</taxon>
        <taxon>Pezizales</taxon>
        <taxon>Ascobolaceae</taxon>
        <taxon>Ascobolus</taxon>
    </lineage>
</organism>
<keyword evidence="1" id="KW-0472">Membrane</keyword>
<keyword evidence="3" id="KW-1185">Reference proteome</keyword>
<gene>
    <name evidence="2" type="ORF">BJ508DRAFT_146225</name>
</gene>
<reference evidence="2 3" key="1">
    <citation type="journal article" date="2018" name="Nat. Ecol. Evol.">
        <title>Pezizomycetes genomes reveal the molecular basis of ectomycorrhizal truffle lifestyle.</title>
        <authorList>
            <person name="Murat C."/>
            <person name="Payen T."/>
            <person name="Noel B."/>
            <person name="Kuo A."/>
            <person name="Morin E."/>
            <person name="Chen J."/>
            <person name="Kohler A."/>
            <person name="Krizsan K."/>
            <person name="Balestrini R."/>
            <person name="Da Silva C."/>
            <person name="Montanini B."/>
            <person name="Hainaut M."/>
            <person name="Levati E."/>
            <person name="Barry K.W."/>
            <person name="Belfiori B."/>
            <person name="Cichocki N."/>
            <person name="Clum A."/>
            <person name="Dockter R.B."/>
            <person name="Fauchery L."/>
            <person name="Guy J."/>
            <person name="Iotti M."/>
            <person name="Le Tacon F."/>
            <person name="Lindquist E.A."/>
            <person name="Lipzen A."/>
            <person name="Malagnac F."/>
            <person name="Mello A."/>
            <person name="Molinier V."/>
            <person name="Miyauchi S."/>
            <person name="Poulain J."/>
            <person name="Riccioni C."/>
            <person name="Rubini A."/>
            <person name="Sitrit Y."/>
            <person name="Splivallo R."/>
            <person name="Traeger S."/>
            <person name="Wang M."/>
            <person name="Zifcakova L."/>
            <person name="Wipf D."/>
            <person name="Zambonelli A."/>
            <person name="Paolocci F."/>
            <person name="Nowrousian M."/>
            <person name="Ottonello S."/>
            <person name="Baldrian P."/>
            <person name="Spatafora J.W."/>
            <person name="Henrissat B."/>
            <person name="Nagy L.G."/>
            <person name="Aury J.M."/>
            <person name="Wincker P."/>
            <person name="Grigoriev I.V."/>
            <person name="Bonfante P."/>
            <person name="Martin F.M."/>
        </authorList>
    </citation>
    <scope>NUCLEOTIDE SEQUENCE [LARGE SCALE GENOMIC DNA]</scope>
    <source>
        <strain evidence="2 3">RN42</strain>
    </source>
</reference>
<dbReference type="EMBL" id="ML119650">
    <property type="protein sequence ID" value="RPA86112.1"/>
    <property type="molecule type" value="Genomic_DNA"/>
</dbReference>
<sequence length="90" mass="10523">MAPTSSYGRFRGAFVMITTSRFPHGELHLDCRLPLSVRLLWYLFFSFVFFRIFFSGLLPFILGWLCFSWGVHRGSAIYPISTWISFFVSL</sequence>
<evidence type="ECO:0000313" key="3">
    <source>
        <dbReference type="Proteomes" id="UP000275078"/>
    </source>
</evidence>
<dbReference type="Proteomes" id="UP000275078">
    <property type="component" value="Unassembled WGS sequence"/>
</dbReference>
<name>A0A3N4IIZ7_ASCIM</name>
<proteinExistence type="predicted"/>
<protein>
    <submittedName>
        <fullName evidence="2">Uncharacterized protein</fullName>
    </submittedName>
</protein>
<dbReference type="AlphaFoldDB" id="A0A3N4IIZ7"/>
<accession>A0A3N4IIZ7</accession>
<evidence type="ECO:0000313" key="2">
    <source>
        <dbReference type="EMBL" id="RPA86112.1"/>
    </source>
</evidence>
<evidence type="ECO:0000256" key="1">
    <source>
        <dbReference type="SAM" id="Phobius"/>
    </source>
</evidence>
<feature type="transmembrane region" description="Helical" evidence="1">
    <location>
        <begin position="39"/>
        <end position="67"/>
    </location>
</feature>